<feature type="domain" description="Protein kinase" evidence="15">
    <location>
        <begin position="9"/>
        <end position="326"/>
    </location>
</feature>
<keyword evidence="5" id="KW-0808">Transferase</keyword>
<evidence type="ECO:0000256" key="4">
    <source>
        <dbReference type="ARBA" id="ARBA00022527"/>
    </source>
</evidence>
<gene>
    <name evidence="16" type="primary">CHEK1_1</name>
    <name evidence="16" type="ORF">AVEN_50584_2</name>
</gene>
<dbReference type="GO" id="GO:0006974">
    <property type="term" value="P:DNA damage response"/>
    <property type="evidence" value="ECO:0007669"/>
    <property type="project" value="UniProtKB-KW"/>
</dbReference>
<name>A0A4Y2AQL6_ARAVE</name>
<dbReference type="SMART" id="SM00220">
    <property type="entry name" value="S_TKc"/>
    <property type="match status" value="1"/>
</dbReference>
<dbReference type="OrthoDB" id="539158at2759"/>
<keyword evidence="7" id="KW-0227">DNA damage</keyword>
<evidence type="ECO:0000256" key="14">
    <source>
        <dbReference type="PROSITE-ProRule" id="PRU10141"/>
    </source>
</evidence>
<dbReference type="InterPro" id="IPR017441">
    <property type="entry name" value="Protein_kinase_ATP_BS"/>
</dbReference>
<comment type="subcellular location">
    <subcellularLocation>
        <location evidence="1">Nucleus</location>
    </subcellularLocation>
</comment>
<reference evidence="16 17" key="1">
    <citation type="journal article" date="2019" name="Sci. Rep.">
        <title>Orb-weaving spider Araneus ventricosus genome elucidates the spidroin gene catalogue.</title>
        <authorList>
            <person name="Kono N."/>
            <person name="Nakamura H."/>
            <person name="Ohtoshi R."/>
            <person name="Moran D.A.P."/>
            <person name="Shinohara A."/>
            <person name="Yoshida Y."/>
            <person name="Fujiwara M."/>
            <person name="Mori M."/>
            <person name="Tomita M."/>
            <person name="Arakawa K."/>
        </authorList>
    </citation>
    <scope>NUCLEOTIDE SEQUENCE [LARGE SCALE GENOMIC DNA]</scope>
</reference>
<keyword evidence="10" id="KW-0539">Nucleus</keyword>
<comment type="similarity">
    <text evidence="2">Belongs to the protein kinase superfamily. CAMK Ser/Thr protein kinase family. NIM1 subfamily.</text>
</comment>
<evidence type="ECO:0000256" key="7">
    <source>
        <dbReference type="ARBA" id="ARBA00022763"/>
    </source>
</evidence>
<keyword evidence="11" id="KW-0131">Cell cycle</keyword>
<evidence type="ECO:0000256" key="1">
    <source>
        <dbReference type="ARBA" id="ARBA00004123"/>
    </source>
</evidence>
<keyword evidence="6 14" id="KW-0547">Nucleotide-binding</keyword>
<dbReference type="GO" id="GO:0005524">
    <property type="term" value="F:ATP binding"/>
    <property type="evidence" value="ECO:0007669"/>
    <property type="project" value="UniProtKB-UniRule"/>
</dbReference>
<dbReference type="PANTHER" id="PTHR24346:SF107">
    <property type="entry name" value="SERINE_THREONINE-PROTEIN KINASE CHK1"/>
    <property type="match status" value="1"/>
</dbReference>
<comment type="catalytic activity">
    <reaction evidence="13">
        <text>L-seryl-[protein] + ATP = O-phospho-L-seryl-[protein] + ADP + H(+)</text>
        <dbReference type="Rhea" id="RHEA:17989"/>
        <dbReference type="Rhea" id="RHEA-COMP:9863"/>
        <dbReference type="Rhea" id="RHEA-COMP:11604"/>
        <dbReference type="ChEBI" id="CHEBI:15378"/>
        <dbReference type="ChEBI" id="CHEBI:29999"/>
        <dbReference type="ChEBI" id="CHEBI:30616"/>
        <dbReference type="ChEBI" id="CHEBI:83421"/>
        <dbReference type="ChEBI" id="CHEBI:456216"/>
        <dbReference type="EC" id="2.7.11.1"/>
    </reaction>
</comment>
<dbReference type="PROSITE" id="PS00107">
    <property type="entry name" value="PROTEIN_KINASE_ATP"/>
    <property type="match status" value="1"/>
</dbReference>
<dbReference type="GO" id="GO:0005634">
    <property type="term" value="C:nucleus"/>
    <property type="evidence" value="ECO:0007669"/>
    <property type="project" value="UniProtKB-SubCell"/>
</dbReference>
<evidence type="ECO:0000313" key="16">
    <source>
        <dbReference type="EMBL" id="GBL82008.1"/>
    </source>
</evidence>
<evidence type="ECO:0000256" key="8">
    <source>
        <dbReference type="ARBA" id="ARBA00022777"/>
    </source>
</evidence>
<dbReference type="EMBL" id="BGPR01000027">
    <property type="protein sequence ID" value="GBL82008.1"/>
    <property type="molecule type" value="Genomic_DNA"/>
</dbReference>
<protein>
    <recommendedName>
        <fullName evidence="3">non-specific serine/threonine protein kinase</fullName>
        <ecNumber evidence="3">2.7.11.1</ecNumber>
    </recommendedName>
</protein>
<dbReference type="Gene3D" id="3.30.310.80">
    <property type="entry name" value="Kinase associated domain 1, KA1"/>
    <property type="match status" value="1"/>
</dbReference>
<dbReference type="InterPro" id="IPR008271">
    <property type="entry name" value="Ser/Thr_kinase_AS"/>
</dbReference>
<organism evidence="16 17">
    <name type="scientific">Araneus ventricosus</name>
    <name type="common">Orbweaver spider</name>
    <name type="synonym">Epeira ventricosa</name>
    <dbReference type="NCBI Taxonomy" id="182803"/>
    <lineage>
        <taxon>Eukaryota</taxon>
        <taxon>Metazoa</taxon>
        <taxon>Ecdysozoa</taxon>
        <taxon>Arthropoda</taxon>
        <taxon>Chelicerata</taxon>
        <taxon>Arachnida</taxon>
        <taxon>Araneae</taxon>
        <taxon>Araneomorphae</taxon>
        <taxon>Entelegynae</taxon>
        <taxon>Araneoidea</taxon>
        <taxon>Araneidae</taxon>
        <taxon>Araneus</taxon>
    </lineage>
</organism>
<comment type="catalytic activity">
    <reaction evidence="12">
        <text>L-threonyl-[protein] + ATP = O-phospho-L-threonyl-[protein] + ADP + H(+)</text>
        <dbReference type="Rhea" id="RHEA:46608"/>
        <dbReference type="Rhea" id="RHEA-COMP:11060"/>
        <dbReference type="Rhea" id="RHEA-COMP:11605"/>
        <dbReference type="ChEBI" id="CHEBI:15378"/>
        <dbReference type="ChEBI" id="CHEBI:30013"/>
        <dbReference type="ChEBI" id="CHEBI:30616"/>
        <dbReference type="ChEBI" id="CHEBI:61977"/>
        <dbReference type="ChEBI" id="CHEBI:456216"/>
        <dbReference type="EC" id="2.7.11.1"/>
    </reaction>
</comment>
<dbReference type="EC" id="2.7.11.1" evidence="3"/>
<dbReference type="Pfam" id="PF00069">
    <property type="entry name" value="Pkinase"/>
    <property type="match status" value="2"/>
</dbReference>
<evidence type="ECO:0000256" key="11">
    <source>
        <dbReference type="ARBA" id="ARBA00023306"/>
    </source>
</evidence>
<dbReference type="InterPro" id="IPR011009">
    <property type="entry name" value="Kinase-like_dom_sf"/>
</dbReference>
<dbReference type="InterPro" id="IPR000719">
    <property type="entry name" value="Prot_kinase_dom"/>
</dbReference>
<evidence type="ECO:0000256" key="10">
    <source>
        <dbReference type="ARBA" id="ARBA00023242"/>
    </source>
</evidence>
<dbReference type="GO" id="GO:0033314">
    <property type="term" value="P:mitotic DNA replication checkpoint signaling"/>
    <property type="evidence" value="ECO:0007669"/>
    <property type="project" value="UniProtKB-ARBA"/>
</dbReference>
<evidence type="ECO:0000256" key="5">
    <source>
        <dbReference type="ARBA" id="ARBA00022679"/>
    </source>
</evidence>
<dbReference type="FunFam" id="3.30.200.20:FF:000229">
    <property type="entry name" value="Serine/threonine-protein kinase Chk1"/>
    <property type="match status" value="1"/>
</dbReference>
<dbReference type="GO" id="GO:0004674">
    <property type="term" value="F:protein serine/threonine kinase activity"/>
    <property type="evidence" value="ECO:0007669"/>
    <property type="project" value="UniProtKB-KW"/>
</dbReference>
<keyword evidence="17" id="KW-1185">Reference proteome</keyword>
<evidence type="ECO:0000256" key="9">
    <source>
        <dbReference type="ARBA" id="ARBA00022840"/>
    </source>
</evidence>
<dbReference type="Gene3D" id="3.30.200.20">
    <property type="entry name" value="Phosphorylase Kinase, domain 1"/>
    <property type="match status" value="1"/>
</dbReference>
<comment type="caution">
    <text evidence="16">The sequence shown here is derived from an EMBL/GenBank/DDBJ whole genome shotgun (WGS) entry which is preliminary data.</text>
</comment>
<dbReference type="GO" id="GO:0005737">
    <property type="term" value="C:cytoplasm"/>
    <property type="evidence" value="ECO:0007669"/>
    <property type="project" value="TreeGrafter"/>
</dbReference>
<evidence type="ECO:0000256" key="13">
    <source>
        <dbReference type="ARBA" id="ARBA00048679"/>
    </source>
</evidence>
<dbReference type="AlphaFoldDB" id="A0A4Y2AQL6"/>
<evidence type="ECO:0000256" key="12">
    <source>
        <dbReference type="ARBA" id="ARBA00047899"/>
    </source>
</evidence>
<evidence type="ECO:0000256" key="6">
    <source>
        <dbReference type="ARBA" id="ARBA00022741"/>
    </source>
</evidence>
<evidence type="ECO:0000256" key="2">
    <source>
        <dbReference type="ARBA" id="ARBA00010791"/>
    </source>
</evidence>
<accession>A0A4Y2AQL6</accession>
<keyword evidence="9 14" id="KW-0067">ATP-binding</keyword>
<dbReference type="PROSITE" id="PS50011">
    <property type="entry name" value="PROTEIN_KINASE_DOM"/>
    <property type="match status" value="1"/>
</dbReference>
<dbReference type="FunFam" id="1.10.510.10:FF:000571">
    <property type="entry name" value="Maternal embryonic leucine zipper kinase"/>
    <property type="match status" value="1"/>
</dbReference>
<dbReference type="PROSITE" id="PS00108">
    <property type="entry name" value="PROTEIN_KINASE_ST"/>
    <property type="match status" value="1"/>
</dbReference>
<feature type="binding site" evidence="14">
    <location>
        <position position="38"/>
    </location>
    <ligand>
        <name>ATP</name>
        <dbReference type="ChEBI" id="CHEBI:30616"/>
    </ligand>
</feature>
<evidence type="ECO:0000256" key="3">
    <source>
        <dbReference type="ARBA" id="ARBA00012513"/>
    </source>
</evidence>
<keyword evidence="8 16" id="KW-0418">Kinase</keyword>
<evidence type="ECO:0000259" key="15">
    <source>
        <dbReference type="PROSITE" id="PS50011"/>
    </source>
</evidence>
<sequence length="529" mass="60491">MGKQFVEGWSVVQVLGEGAYGEVQLVINNSTNEAVAVKHLDTRKEAAAASNIQKEVFIHRRLNHENIIKYFGHREEGPIHYIFLEYAAGGELFDRIEPDVGMPHPIAQKYFLQIIKGVEYLHSVGVTHRDLKPENILLDEHDNVKISDFGLATIFRHKGTERILQNRCGTLPYVAPEVFFRKYKAEPADVWSCGILLVVMLAGDNVKISDFGLATIFRHKGTERILQNRCGTLPYVAPEVFFRKYKAEPADVWSCGILLVVMLAGELPWNEATSDCKEFILWKESSYSITPWTKIDNLALALLTKILCYSPSKRYTLKEIENHLWCKKVLIYEETTRIGVDTPAYKRLCSDVEQPCVLREDSVSKMSYSQPAPILRENSIDSLPKDISGITIGYSFSQPVDPENMILTSQFSSSQMVSKTTLPIGTRLTRFCIGMDIETVYEEIIRAFEKLNYNWKHSGKQQMTITTQDRRKMHLIFKANLIPMKEKILVDFRRSRGDGLEFKRHFLKIKDSLIKIIDKETFVGSLPTK</sequence>
<dbReference type="SUPFAM" id="SSF56112">
    <property type="entry name" value="Protein kinase-like (PK-like)"/>
    <property type="match status" value="2"/>
</dbReference>
<dbReference type="PANTHER" id="PTHR24346">
    <property type="entry name" value="MAP/MICROTUBULE AFFINITY-REGULATING KINASE"/>
    <property type="match status" value="1"/>
</dbReference>
<keyword evidence="4" id="KW-0723">Serine/threonine-protein kinase</keyword>
<evidence type="ECO:0000313" key="17">
    <source>
        <dbReference type="Proteomes" id="UP000499080"/>
    </source>
</evidence>
<dbReference type="Gene3D" id="1.10.510.10">
    <property type="entry name" value="Transferase(Phosphotransferase) domain 1"/>
    <property type="match status" value="2"/>
</dbReference>
<dbReference type="Proteomes" id="UP000499080">
    <property type="component" value="Unassembled WGS sequence"/>
</dbReference>
<proteinExistence type="inferred from homology"/>